<dbReference type="Proteomes" id="UP000199118">
    <property type="component" value="Unassembled WGS sequence"/>
</dbReference>
<organism evidence="2 3">
    <name type="scientific">Albimonas donghaensis</name>
    <dbReference type="NCBI Taxonomy" id="356660"/>
    <lineage>
        <taxon>Bacteria</taxon>
        <taxon>Pseudomonadati</taxon>
        <taxon>Pseudomonadota</taxon>
        <taxon>Alphaproteobacteria</taxon>
        <taxon>Rhodobacterales</taxon>
        <taxon>Paracoccaceae</taxon>
        <taxon>Albimonas</taxon>
    </lineage>
</organism>
<dbReference type="AlphaFoldDB" id="A0A1H3A490"/>
<name>A0A1H3A490_9RHOB</name>
<evidence type="ECO:0000313" key="3">
    <source>
        <dbReference type="Proteomes" id="UP000199118"/>
    </source>
</evidence>
<accession>A0A1H3A490</accession>
<dbReference type="RefSeq" id="WP_143040307.1">
    <property type="nucleotide sequence ID" value="NZ_FNMZ01000004.1"/>
</dbReference>
<evidence type="ECO:0000313" key="2">
    <source>
        <dbReference type="EMBL" id="SDX24456.1"/>
    </source>
</evidence>
<reference evidence="2 3" key="1">
    <citation type="submission" date="2016-10" db="EMBL/GenBank/DDBJ databases">
        <authorList>
            <person name="de Groot N.N."/>
        </authorList>
    </citation>
    <scope>NUCLEOTIDE SEQUENCE [LARGE SCALE GENOMIC DNA]</scope>
    <source>
        <strain evidence="2 3">DSM 17890</strain>
    </source>
</reference>
<keyword evidence="3" id="KW-1185">Reference proteome</keyword>
<gene>
    <name evidence="2" type="ORF">SAMN05444336_10452</name>
</gene>
<dbReference type="EMBL" id="FNMZ01000004">
    <property type="protein sequence ID" value="SDX24456.1"/>
    <property type="molecule type" value="Genomic_DNA"/>
</dbReference>
<dbReference type="OrthoDB" id="9977116at2"/>
<sequence>MTRDRSMRRARIGVGAAALALVGLAVTAPMLRYEDVLGPRGTTARWALATAASAEIDAVASEPAFEIRRRFTAKVAACLGVTAATWPLRLEEMPGRLNLRYGEERSPALVVDIATLKASGMTGDYARRSGHSAAPERAVSAVLTTGMFGVFAPGDGCPPGGTAEQGGARREEAGPGGPRRAAPG</sequence>
<feature type="region of interest" description="Disordered" evidence="1">
    <location>
        <begin position="153"/>
        <end position="184"/>
    </location>
</feature>
<protein>
    <submittedName>
        <fullName evidence="2">Uncharacterized protein</fullName>
    </submittedName>
</protein>
<proteinExistence type="predicted"/>
<evidence type="ECO:0000256" key="1">
    <source>
        <dbReference type="SAM" id="MobiDB-lite"/>
    </source>
</evidence>